<protein>
    <submittedName>
        <fullName evidence="2">Uncharacterized protein</fullName>
    </submittedName>
</protein>
<organism evidence="2 3">
    <name type="scientific">Trichogramma brassicae</name>
    <dbReference type="NCBI Taxonomy" id="86971"/>
    <lineage>
        <taxon>Eukaryota</taxon>
        <taxon>Metazoa</taxon>
        <taxon>Ecdysozoa</taxon>
        <taxon>Arthropoda</taxon>
        <taxon>Hexapoda</taxon>
        <taxon>Insecta</taxon>
        <taxon>Pterygota</taxon>
        <taxon>Neoptera</taxon>
        <taxon>Endopterygota</taxon>
        <taxon>Hymenoptera</taxon>
        <taxon>Apocrita</taxon>
        <taxon>Proctotrupomorpha</taxon>
        <taxon>Chalcidoidea</taxon>
        <taxon>Trichogrammatidae</taxon>
        <taxon>Trichogramma</taxon>
    </lineage>
</organism>
<name>A0A6H5IBT8_9HYME</name>
<feature type="compositionally biased region" description="Low complexity" evidence="1">
    <location>
        <begin position="118"/>
        <end position="136"/>
    </location>
</feature>
<sequence>MKIRISGANQDRWNTHYFQFRPWFCLSKITLNVFLAGFKSLNTPGVTFKGLNSSVEFETRGGGSGLQLGASSSPLLGSDQIKSVRVSYRRESASPSSTNHRLTRQLVNFAPTPVDSGTPETTHPPARTTTASARSTPTPPAAEPNDAAEESDSFATMLDVFIVWRLGAAARKVSRAIADVRRTTIALPRQASECTPAVTEADEVSDGSACLAVHGRPEMT</sequence>
<evidence type="ECO:0000256" key="1">
    <source>
        <dbReference type="SAM" id="MobiDB-lite"/>
    </source>
</evidence>
<dbReference type="AlphaFoldDB" id="A0A6H5IBT8"/>
<proteinExistence type="predicted"/>
<feature type="region of interest" description="Disordered" evidence="1">
    <location>
        <begin position="109"/>
        <end position="150"/>
    </location>
</feature>
<dbReference type="EMBL" id="CADCXV010000788">
    <property type="protein sequence ID" value="CAB0035455.1"/>
    <property type="molecule type" value="Genomic_DNA"/>
</dbReference>
<keyword evidence="3" id="KW-1185">Reference proteome</keyword>
<reference evidence="2 3" key="1">
    <citation type="submission" date="2020-02" db="EMBL/GenBank/DDBJ databases">
        <authorList>
            <person name="Ferguson B K."/>
        </authorList>
    </citation>
    <scope>NUCLEOTIDE SEQUENCE [LARGE SCALE GENOMIC DNA]</scope>
</reference>
<evidence type="ECO:0000313" key="3">
    <source>
        <dbReference type="Proteomes" id="UP000479190"/>
    </source>
</evidence>
<gene>
    <name evidence="2" type="ORF">TBRA_LOCUS7351</name>
</gene>
<dbReference type="Proteomes" id="UP000479190">
    <property type="component" value="Unassembled WGS sequence"/>
</dbReference>
<accession>A0A6H5IBT8</accession>
<evidence type="ECO:0000313" key="2">
    <source>
        <dbReference type="EMBL" id="CAB0035455.1"/>
    </source>
</evidence>